<dbReference type="Proteomes" id="UP000663841">
    <property type="component" value="Unassembled WGS sequence"/>
</dbReference>
<dbReference type="GO" id="GO:0034198">
    <property type="term" value="P:cellular response to amino acid starvation"/>
    <property type="evidence" value="ECO:0007669"/>
    <property type="project" value="TreeGrafter"/>
</dbReference>
<evidence type="ECO:0000313" key="3">
    <source>
        <dbReference type="Proteomes" id="UP000663841"/>
    </source>
</evidence>
<dbReference type="GO" id="GO:0005829">
    <property type="term" value="C:cytosol"/>
    <property type="evidence" value="ECO:0007669"/>
    <property type="project" value="TreeGrafter"/>
</dbReference>
<protein>
    <submittedName>
        <fullName evidence="2">Uncharacterized protein</fullName>
    </submittedName>
</protein>
<dbReference type="InterPro" id="IPR011989">
    <property type="entry name" value="ARM-like"/>
</dbReference>
<dbReference type="InterPro" id="IPR016024">
    <property type="entry name" value="ARM-type_fold"/>
</dbReference>
<proteinExistence type="predicted"/>
<dbReference type="AlphaFoldDB" id="A0A8H3GQ61"/>
<evidence type="ECO:0000256" key="1">
    <source>
        <dbReference type="ARBA" id="ARBA00022737"/>
    </source>
</evidence>
<dbReference type="GO" id="GO:0006417">
    <property type="term" value="P:regulation of translation"/>
    <property type="evidence" value="ECO:0007669"/>
    <property type="project" value="TreeGrafter"/>
</dbReference>
<evidence type="ECO:0000313" key="2">
    <source>
        <dbReference type="EMBL" id="CAE6460842.1"/>
    </source>
</evidence>
<dbReference type="PANTHER" id="PTHR23346">
    <property type="entry name" value="TRANSLATIONAL ACTIVATOR GCN1-RELATED"/>
    <property type="match status" value="1"/>
</dbReference>
<dbReference type="GO" id="GO:0019887">
    <property type="term" value="F:protein kinase regulator activity"/>
    <property type="evidence" value="ECO:0007669"/>
    <property type="project" value="TreeGrafter"/>
</dbReference>
<dbReference type="Pfam" id="PF24987">
    <property type="entry name" value="HEAT_EF3_N"/>
    <property type="match status" value="1"/>
</dbReference>
<dbReference type="PANTHER" id="PTHR23346:SF7">
    <property type="entry name" value="STALLED RIBOSOME SENSOR GCN1"/>
    <property type="match status" value="1"/>
</dbReference>
<keyword evidence="1" id="KW-0677">Repeat</keyword>
<accession>A0A8H3GQ61</accession>
<reference evidence="2" key="1">
    <citation type="submission" date="2021-01" db="EMBL/GenBank/DDBJ databases">
        <authorList>
            <person name="Kaushik A."/>
        </authorList>
    </citation>
    <scope>NUCLEOTIDE SEQUENCE</scope>
    <source>
        <strain evidence="2">AG3-T5</strain>
    </source>
</reference>
<name>A0A8H3GQ61_9AGAM</name>
<organism evidence="2 3">
    <name type="scientific">Rhizoctonia solani</name>
    <dbReference type="NCBI Taxonomy" id="456999"/>
    <lineage>
        <taxon>Eukaryota</taxon>
        <taxon>Fungi</taxon>
        <taxon>Dikarya</taxon>
        <taxon>Basidiomycota</taxon>
        <taxon>Agaricomycotina</taxon>
        <taxon>Agaricomycetes</taxon>
        <taxon>Cantharellales</taxon>
        <taxon>Ceratobasidiaceae</taxon>
        <taxon>Rhizoctonia</taxon>
    </lineage>
</organism>
<dbReference type="Gene3D" id="1.25.10.10">
    <property type="entry name" value="Leucine-rich Repeat Variant"/>
    <property type="match status" value="1"/>
</dbReference>
<dbReference type="SUPFAM" id="SSF48371">
    <property type="entry name" value="ARM repeat"/>
    <property type="match status" value="1"/>
</dbReference>
<gene>
    <name evidence="2" type="ORF">RDB_LOCUS151272</name>
</gene>
<dbReference type="EMBL" id="CAJMWW010000253">
    <property type="protein sequence ID" value="CAE6460842.1"/>
    <property type="molecule type" value="Genomic_DNA"/>
</dbReference>
<sequence>MPPAAMTSVAAAAPLPAALKAAAPATQFDAVVLFGAGKAACKEASEVLALLLYLVLDLCMCCNLCALQEGAGKHFKLFASNSLLKTFADKIPAVCTAALNTTCSLLQITNPWAVALILSVLHQIKTASKWQVKMGLLAILNQLIQSAPNQLVKLLPKIIPILAKANIKKAACKTLTKATAFVPNKDIDKFIPALINALIGPVKEVPKTIQLLLATTFISEVDAPTLLLMVPLLSCGLNECLTASAKKVLLHSSYVELCSTVALIDKPPICR</sequence>
<dbReference type="Pfam" id="PF24984">
    <property type="entry name" value="HEAT_EF3_GNC1"/>
    <property type="match status" value="1"/>
</dbReference>
<comment type="caution">
    <text evidence="2">The sequence shown here is derived from an EMBL/GenBank/DDBJ whole genome shotgun (WGS) entry which is preliminary data.</text>
</comment>